<gene>
    <name evidence="1" type="ORF">ACFSFW_14365</name>
</gene>
<sequence length="165" mass="18768">MDYNNFKSIKEYGFEGYIPITELMQNHSIVPHTKGVYMVLYTPDHSPEFLRKGTGGYFKGKDPNVPVGKLNESWVQDTKVIYIGKAGGGKSSATLNSRIKQLLKFGSGRNASHYGGRVIWQIEDINHLIVCWKELPVEDPNDVKNQLIKGFKKVHRKRPFANMVE</sequence>
<dbReference type="EMBL" id="JBHUEK010000023">
    <property type="protein sequence ID" value="MFD1779846.1"/>
    <property type="molecule type" value="Genomic_DNA"/>
</dbReference>
<proteinExistence type="predicted"/>
<name>A0ABW4MQL8_9BACI</name>
<accession>A0ABW4MQL8</accession>
<keyword evidence="2" id="KW-1185">Reference proteome</keyword>
<comment type="caution">
    <text evidence="1">The sequence shown here is derived from an EMBL/GenBank/DDBJ whole genome shotgun (WGS) entry which is preliminary data.</text>
</comment>
<evidence type="ECO:0000313" key="1">
    <source>
        <dbReference type="EMBL" id="MFD1779846.1"/>
    </source>
</evidence>
<evidence type="ECO:0000313" key="2">
    <source>
        <dbReference type="Proteomes" id="UP001597227"/>
    </source>
</evidence>
<dbReference type="RefSeq" id="WP_388039242.1">
    <property type="nucleotide sequence ID" value="NZ_JBHUEK010000023.1"/>
</dbReference>
<protein>
    <recommendedName>
        <fullName evidence="3">GIY-YIG homing endonuclease</fullName>
    </recommendedName>
</protein>
<evidence type="ECO:0008006" key="3">
    <source>
        <dbReference type="Google" id="ProtNLM"/>
    </source>
</evidence>
<dbReference type="Proteomes" id="UP001597227">
    <property type="component" value="Unassembled WGS sequence"/>
</dbReference>
<reference evidence="2" key="1">
    <citation type="journal article" date="2019" name="Int. J. Syst. Evol. Microbiol.">
        <title>The Global Catalogue of Microorganisms (GCM) 10K type strain sequencing project: providing services to taxonomists for standard genome sequencing and annotation.</title>
        <authorList>
            <consortium name="The Broad Institute Genomics Platform"/>
            <consortium name="The Broad Institute Genome Sequencing Center for Infectious Disease"/>
            <person name="Wu L."/>
            <person name="Ma J."/>
        </authorList>
    </citation>
    <scope>NUCLEOTIDE SEQUENCE [LARGE SCALE GENOMIC DNA]</scope>
    <source>
        <strain evidence="2">CCUG 15531</strain>
    </source>
</reference>
<organism evidence="1 2">
    <name type="scientific">Fredinandcohnia salidurans</name>
    <dbReference type="NCBI Taxonomy" id="2595041"/>
    <lineage>
        <taxon>Bacteria</taxon>
        <taxon>Bacillati</taxon>
        <taxon>Bacillota</taxon>
        <taxon>Bacilli</taxon>
        <taxon>Bacillales</taxon>
        <taxon>Bacillaceae</taxon>
        <taxon>Fredinandcohnia</taxon>
    </lineage>
</organism>